<dbReference type="Pfam" id="PF05835">
    <property type="entry name" value="Synaphin"/>
    <property type="match status" value="1"/>
</dbReference>
<keyword evidence="4" id="KW-0532">Neurotransmitter transport</keyword>
<evidence type="ECO:0000313" key="7">
    <source>
        <dbReference type="Proteomes" id="UP001642483"/>
    </source>
</evidence>
<comment type="similarity">
    <text evidence="1">Belongs to the complexin/synaphin family.</text>
</comment>
<reference evidence="6 7" key="1">
    <citation type="submission" date="2024-02" db="EMBL/GenBank/DDBJ databases">
        <authorList>
            <person name="Daric V."/>
            <person name="Darras S."/>
        </authorList>
    </citation>
    <scope>NUCLEOTIDE SEQUENCE [LARGE SCALE GENOMIC DNA]</scope>
</reference>
<dbReference type="Proteomes" id="UP001642483">
    <property type="component" value="Unassembled WGS sequence"/>
</dbReference>
<evidence type="ECO:0000256" key="1">
    <source>
        <dbReference type="ARBA" id="ARBA00005396"/>
    </source>
</evidence>
<accession>A0ABP0G277</accession>
<evidence type="ECO:0000256" key="5">
    <source>
        <dbReference type="SAM" id="MobiDB-lite"/>
    </source>
</evidence>
<feature type="compositionally biased region" description="Basic and acidic residues" evidence="5">
    <location>
        <begin position="67"/>
        <end position="88"/>
    </location>
</feature>
<gene>
    <name evidence="6" type="ORF">CVLEPA_LOCUS16161</name>
</gene>
<protein>
    <submittedName>
        <fullName evidence="6">Uncharacterized protein</fullName>
    </submittedName>
</protein>
<keyword evidence="3" id="KW-0268">Exocytosis</keyword>
<evidence type="ECO:0000256" key="3">
    <source>
        <dbReference type="ARBA" id="ARBA00022483"/>
    </source>
</evidence>
<feature type="compositionally biased region" description="Acidic residues" evidence="5">
    <location>
        <begin position="28"/>
        <end position="38"/>
    </location>
</feature>
<proteinExistence type="inferred from homology"/>
<keyword evidence="2" id="KW-0813">Transport</keyword>
<evidence type="ECO:0000313" key="6">
    <source>
        <dbReference type="EMBL" id="CAK8684993.1"/>
    </source>
</evidence>
<dbReference type="InterPro" id="IPR008849">
    <property type="entry name" value="Synaphin"/>
</dbReference>
<sequence length="136" mass="15639">MDVIGKQVLKGTVEKQFQKFSGSNEAEGSADLEDDGLTNEERRNLQEALREKNEKMLKVQAKRRMERAKTREEIRKKHNLKSSEEDQKVLEQSAATFSLFNSDSDDEENSIQQAANTVLTKIKDTWEQIKESFSNT</sequence>
<dbReference type="EMBL" id="CAWYQH010000098">
    <property type="protein sequence ID" value="CAK8684993.1"/>
    <property type="molecule type" value="Genomic_DNA"/>
</dbReference>
<name>A0ABP0G277_CLALP</name>
<feature type="region of interest" description="Disordered" evidence="5">
    <location>
        <begin position="18"/>
        <end position="39"/>
    </location>
</feature>
<feature type="region of interest" description="Disordered" evidence="5">
    <location>
        <begin position="62"/>
        <end position="88"/>
    </location>
</feature>
<evidence type="ECO:0000256" key="2">
    <source>
        <dbReference type="ARBA" id="ARBA00022448"/>
    </source>
</evidence>
<keyword evidence="7" id="KW-1185">Reference proteome</keyword>
<comment type="caution">
    <text evidence="6">The sequence shown here is derived from an EMBL/GenBank/DDBJ whole genome shotgun (WGS) entry which is preliminary data.</text>
</comment>
<organism evidence="6 7">
    <name type="scientific">Clavelina lepadiformis</name>
    <name type="common">Light-bulb sea squirt</name>
    <name type="synonym">Ascidia lepadiformis</name>
    <dbReference type="NCBI Taxonomy" id="159417"/>
    <lineage>
        <taxon>Eukaryota</taxon>
        <taxon>Metazoa</taxon>
        <taxon>Chordata</taxon>
        <taxon>Tunicata</taxon>
        <taxon>Ascidiacea</taxon>
        <taxon>Aplousobranchia</taxon>
        <taxon>Clavelinidae</taxon>
        <taxon>Clavelina</taxon>
    </lineage>
</organism>
<evidence type="ECO:0000256" key="4">
    <source>
        <dbReference type="ARBA" id="ARBA00022775"/>
    </source>
</evidence>